<accession>A0ABV0K863</accession>
<proteinExistence type="predicted"/>
<dbReference type="Proteomes" id="UP001482513">
    <property type="component" value="Unassembled WGS sequence"/>
</dbReference>
<sequence>MASSPTFSAQTELLTGGDRVQTSLRRLATAAAAVVGLSAMAGGASGSTPAIPNGTYLYGESPVADTVGAIYFVFEAQEGRLNGAIYQPSSSFDCVRGTVGNAALDLVITNAYDQSESSYSVAMVADTAVASSSGGAGVTELEGLHAIATLSELDQQLLATCANR</sequence>
<name>A0ABV0K863_9CYAN</name>
<evidence type="ECO:0000313" key="1">
    <source>
        <dbReference type="EMBL" id="MEP0948736.1"/>
    </source>
</evidence>
<gene>
    <name evidence="1" type="ORF">NC992_17775</name>
</gene>
<evidence type="ECO:0000313" key="2">
    <source>
        <dbReference type="Proteomes" id="UP001482513"/>
    </source>
</evidence>
<reference evidence="1 2" key="1">
    <citation type="submission" date="2022-04" db="EMBL/GenBank/DDBJ databases">
        <title>Positive selection, recombination, and allopatry shape intraspecific diversity of widespread and dominant cyanobacteria.</title>
        <authorList>
            <person name="Wei J."/>
            <person name="Shu W."/>
            <person name="Hu C."/>
        </authorList>
    </citation>
    <scope>NUCLEOTIDE SEQUENCE [LARGE SCALE GENOMIC DNA]</scope>
    <source>
        <strain evidence="1 2">DQ-A4</strain>
    </source>
</reference>
<dbReference type="EMBL" id="JAMPKX010000008">
    <property type="protein sequence ID" value="MEP0948736.1"/>
    <property type="molecule type" value="Genomic_DNA"/>
</dbReference>
<comment type="caution">
    <text evidence="1">The sequence shown here is derived from an EMBL/GenBank/DDBJ whole genome shotgun (WGS) entry which is preliminary data.</text>
</comment>
<keyword evidence="2" id="KW-1185">Reference proteome</keyword>
<organism evidence="1 2">
    <name type="scientific">Leptolyngbya subtilissima DQ-A4</name>
    <dbReference type="NCBI Taxonomy" id="2933933"/>
    <lineage>
        <taxon>Bacteria</taxon>
        <taxon>Bacillati</taxon>
        <taxon>Cyanobacteriota</taxon>
        <taxon>Cyanophyceae</taxon>
        <taxon>Leptolyngbyales</taxon>
        <taxon>Leptolyngbyaceae</taxon>
        <taxon>Leptolyngbya group</taxon>
        <taxon>Leptolyngbya</taxon>
    </lineage>
</organism>
<dbReference type="RefSeq" id="WP_190706487.1">
    <property type="nucleotide sequence ID" value="NZ_JAMPKX010000008.1"/>
</dbReference>
<protein>
    <submittedName>
        <fullName evidence="1">Uncharacterized protein</fullName>
    </submittedName>
</protein>